<dbReference type="GO" id="GO:0043531">
    <property type="term" value="F:ADP binding"/>
    <property type="evidence" value="ECO:0007669"/>
    <property type="project" value="InterPro"/>
</dbReference>
<proteinExistence type="predicted"/>
<dbReference type="PANTHER" id="PTHR47691:SF3">
    <property type="entry name" value="HTH-TYPE TRANSCRIPTIONAL REGULATOR RV0890C-RELATED"/>
    <property type="match status" value="1"/>
</dbReference>
<evidence type="ECO:0000313" key="4">
    <source>
        <dbReference type="Proteomes" id="UP000584931"/>
    </source>
</evidence>
<dbReference type="Pfam" id="PF13401">
    <property type="entry name" value="AAA_22"/>
    <property type="match status" value="1"/>
</dbReference>
<organism evidence="3 4">
    <name type="scientific">Nocardiopsis sinuspersici</name>
    <dbReference type="NCBI Taxonomy" id="501010"/>
    <lineage>
        <taxon>Bacteria</taxon>
        <taxon>Bacillati</taxon>
        <taxon>Actinomycetota</taxon>
        <taxon>Actinomycetes</taxon>
        <taxon>Streptosporangiales</taxon>
        <taxon>Nocardiopsidaceae</taxon>
        <taxon>Nocardiopsis</taxon>
    </lineage>
</organism>
<protein>
    <submittedName>
        <fullName evidence="3">Tetratricopeptide (TPR) repeat protein</fullName>
    </submittedName>
</protein>
<dbReference type="PANTHER" id="PTHR47691">
    <property type="entry name" value="REGULATOR-RELATED"/>
    <property type="match status" value="1"/>
</dbReference>
<dbReference type="SMART" id="SM00028">
    <property type="entry name" value="TPR"/>
    <property type="match status" value="7"/>
</dbReference>
<accession>A0A7Z0BNM5</accession>
<dbReference type="SUPFAM" id="SSF48452">
    <property type="entry name" value="TPR-like"/>
    <property type="match status" value="2"/>
</dbReference>
<dbReference type="EMBL" id="JACCHL010000001">
    <property type="protein sequence ID" value="NYH55742.1"/>
    <property type="molecule type" value="Genomic_DNA"/>
</dbReference>
<feature type="region of interest" description="Disordered" evidence="1">
    <location>
        <begin position="1"/>
        <end position="63"/>
    </location>
</feature>
<name>A0A7Z0BNM5_9ACTN</name>
<dbReference type="Gene3D" id="1.25.40.10">
    <property type="entry name" value="Tetratricopeptide repeat domain"/>
    <property type="match status" value="2"/>
</dbReference>
<dbReference type="InterPro" id="IPR011990">
    <property type="entry name" value="TPR-like_helical_dom_sf"/>
</dbReference>
<dbReference type="PRINTS" id="PR00364">
    <property type="entry name" value="DISEASERSIST"/>
</dbReference>
<evidence type="ECO:0000313" key="3">
    <source>
        <dbReference type="EMBL" id="NYH55742.1"/>
    </source>
</evidence>
<sequence>MTDRRPSEPGEDPDERPGTSVSAQMGAVAGRAVQARDVRGGVHFHGQGPTAHSAPVPGQLPGDVHGFVNRVGELEVLSTRLRAEDSAGGSEASVHVITGTAGVGKTALALHWAHRVRDRFPDGQLYVDLRGYGAGPPVEPDQALERFVRAFGVPADAVPADVDSRSALYRSLLAERRVLVVLDNAATAAQVRPLLPGSSACVVLVTSRDRLSGLVARDGARRLTVRTLEPAEAVELLEHVTENHRPRDEPHEIAELARLCGELPLALRIAAERAAGRPHMPLAELIQDLRDESALWDALATDEEEEADAVRTVFAWSYRALPEETARLFRLLGLHPGHDFDAGSAAVLSGLPVRRARRVLDMLVGAHLVEQTGPDRYRFHDLLRSYALDQARREEPPESQQEALGRLLSWYLRTADAAARAVDSPLRQLEPGPGPIEGASGGVREFTDNADAVRWFEAESRNLVAMAEAAAGAGMDGIAWRLPVVLRHVYVYRTPMSAWIATTLLGLGAARREQEHAAEADLLESLGMAYVQSHRMREGITHHRQALRLRQELGDELGEAMSLNALGLARLREHRLDEAREDFERSLGIARRLGERRWAGIALGNLADALLDSRDLRESVALAEEAVAIHRETGNRMSEFACLACLGAAWRELDSTDRALSYAQRALDVARELDNPVREGFALLELGRAQALFDQPEEALASFHEAAALHRSIGDHVREAASFEGAGEVYQSLGRLGEAAQFFRQAVGGYRRNKARWNLSVCLDRLAAVVSRNGETEAARGHWREALEALSDLADPRAEHLRETVTGHLGGATG</sequence>
<dbReference type="InterPro" id="IPR019734">
    <property type="entry name" value="TPR_rpt"/>
</dbReference>
<dbReference type="AlphaFoldDB" id="A0A7Z0BNM5"/>
<dbReference type="Proteomes" id="UP000584931">
    <property type="component" value="Unassembled WGS sequence"/>
</dbReference>
<feature type="domain" description="ORC1/DEAH AAA+ ATPase" evidence="2">
    <location>
        <begin position="91"/>
        <end position="186"/>
    </location>
</feature>
<comment type="caution">
    <text evidence="3">The sequence shown here is derived from an EMBL/GenBank/DDBJ whole genome shotgun (WGS) entry which is preliminary data.</text>
</comment>
<dbReference type="Gene3D" id="3.40.50.300">
    <property type="entry name" value="P-loop containing nucleotide triphosphate hydrolases"/>
    <property type="match status" value="1"/>
</dbReference>
<dbReference type="InterPro" id="IPR049945">
    <property type="entry name" value="AAA_22"/>
</dbReference>
<reference evidence="3 4" key="1">
    <citation type="submission" date="2020-07" db="EMBL/GenBank/DDBJ databases">
        <title>Sequencing the genomes of 1000 actinobacteria strains.</title>
        <authorList>
            <person name="Klenk H.-P."/>
        </authorList>
    </citation>
    <scope>NUCLEOTIDE SEQUENCE [LARGE SCALE GENOMIC DNA]</scope>
    <source>
        <strain evidence="3 4">DSM 45278</strain>
    </source>
</reference>
<dbReference type="Pfam" id="PF13424">
    <property type="entry name" value="TPR_12"/>
    <property type="match status" value="2"/>
</dbReference>
<evidence type="ECO:0000256" key="1">
    <source>
        <dbReference type="SAM" id="MobiDB-lite"/>
    </source>
</evidence>
<dbReference type="InterPro" id="IPR027417">
    <property type="entry name" value="P-loop_NTPase"/>
</dbReference>
<evidence type="ECO:0000259" key="2">
    <source>
        <dbReference type="Pfam" id="PF13401"/>
    </source>
</evidence>
<gene>
    <name evidence="3" type="ORF">HNR06_005331</name>
</gene>
<dbReference type="SUPFAM" id="SSF52540">
    <property type="entry name" value="P-loop containing nucleoside triphosphate hydrolases"/>
    <property type="match status" value="1"/>
</dbReference>